<keyword evidence="2" id="KW-1185">Reference proteome</keyword>
<sequence>MNETIKDVTIFITVGKMYVSHVSHSKLKEEILKLDLDKPYGNLNESHIDKCYKFDSFEEAKEVCSYLLEMGLQAVINKRSTVIRNEKFPVTKENQPDDFFDDLAGGVSCDPVS</sequence>
<evidence type="ECO:0000313" key="1">
    <source>
        <dbReference type="EMBL" id="QGH74198.1"/>
    </source>
</evidence>
<dbReference type="KEGG" id="vg:56239293"/>
<reference evidence="1 2" key="1">
    <citation type="submission" date="2019-09" db="EMBL/GenBank/DDBJ databases">
        <title>Isolation and characterization of two phi29 phages that infect Bacillus pumilis.</title>
        <authorList>
            <person name="Batinovic S."/>
            <person name="Rice D."/>
            <person name="Beer M."/>
            <person name="Petrovski S."/>
        </authorList>
    </citation>
    <scope>NUCLEOTIDE SEQUENCE [LARGE SCALE GENOMIC DNA]</scope>
</reference>
<proteinExistence type="predicted"/>
<protein>
    <submittedName>
        <fullName evidence="1">Uncharacterized protein</fullName>
    </submittedName>
</protein>
<accession>A0A5Q2WDT5</accession>
<dbReference type="EMBL" id="MN524844">
    <property type="protein sequence ID" value="QGH74198.1"/>
    <property type="molecule type" value="Genomic_DNA"/>
</dbReference>
<dbReference type="Proteomes" id="UP000361147">
    <property type="component" value="Segment"/>
</dbReference>
<dbReference type="GeneID" id="56239293"/>
<name>A0A5Q2WDT5_9CAUD</name>
<evidence type="ECO:0000313" key="2">
    <source>
        <dbReference type="Proteomes" id="UP000361147"/>
    </source>
</evidence>
<organism evidence="1 2">
    <name type="scientific">Bacillus phage vB_Bpu_PumA1</name>
    <dbReference type="NCBI Taxonomy" id="2662127"/>
    <lineage>
        <taxon>Viruses</taxon>
        <taxon>Duplodnaviria</taxon>
        <taxon>Heunggongvirae</taxon>
        <taxon>Uroviricota</taxon>
        <taxon>Caudoviricetes</taxon>
        <taxon>Salasmaviridae</taxon>
        <taxon>Bundooravirus</taxon>
        <taxon>Bundooravirus PumA1</taxon>
    </lineage>
</organism>
<dbReference type="RefSeq" id="YP_009910575.1">
    <property type="nucleotide sequence ID" value="NC_049971.1"/>
</dbReference>